<keyword evidence="3" id="KW-1185">Reference proteome</keyword>
<dbReference type="PANTHER" id="PTHR13832">
    <property type="entry name" value="PROTEIN PHOSPHATASE 2C"/>
    <property type="match status" value="1"/>
</dbReference>
<dbReference type="Gene3D" id="3.60.40.10">
    <property type="entry name" value="PPM-type phosphatase domain"/>
    <property type="match status" value="1"/>
</dbReference>
<evidence type="ECO:0000313" key="2">
    <source>
        <dbReference type="EMBL" id="MES1919876.1"/>
    </source>
</evidence>
<gene>
    <name evidence="2" type="primary">PDP1</name>
    <name evidence="2" type="ORF">MHBO_001628</name>
</gene>
<comment type="caution">
    <text evidence="2">The sequence shown here is derived from an EMBL/GenBank/DDBJ whole genome shotgun (WGS) entry which is preliminary data.</text>
</comment>
<dbReference type="SUPFAM" id="SSF81606">
    <property type="entry name" value="PP2C-like"/>
    <property type="match status" value="1"/>
</dbReference>
<dbReference type="EMBL" id="JBDODL010000429">
    <property type="protein sequence ID" value="MES1919876.1"/>
    <property type="molecule type" value="Genomic_DNA"/>
</dbReference>
<dbReference type="InterPro" id="IPR036457">
    <property type="entry name" value="PPM-type-like_dom_sf"/>
</dbReference>
<dbReference type="EC" id="3.1.3.43" evidence="2"/>
<dbReference type="Pfam" id="PF00481">
    <property type="entry name" value="PP2C"/>
    <property type="match status" value="1"/>
</dbReference>
<evidence type="ECO:0000259" key="1">
    <source>
        <dbReference type="PROSITE" id="PS51746"/>
    </source>
</evidence>
<accession>A0ABV2AJL1</accession>
<reference evidence="2 3" key="1">
    <citation type="journal article" date="2024" name="BMC Biol.">
        <title>Comparative genomics of Ascetosporea gives new insight into the evolutionary basis for animal parasitism in Rhizaria.</title>
        <authorList>
            <person name="Hiltunen Thoren M."/>
            <person name="Onut-Brannstrom I."/>
            <person name="Alfjorden A."/>
            <person name="Peckova H."/>
            <person name="Swords F."/>
            <person name="Hooper C."/>
            <person name="Holzer A.S."/>
            <person name="Bass D."/>
            <person name="Burki F."/>
        </authorList>
    </citation>
    <scope>NUCLEOTIDE SEQUENCE [LARGE SCALE GENOMIC DNA]</scope>
    <source>
        <strain evidence="2">20-A016</strain>
    </source>
</reference>
<organism evidence="2 3">
    <name type="scientific">Bonamia ostreae</name>
    <dbReference type="NCBI Taxonomy" id="126728"/>
    <lineage>
        <taxon>Eukaryota</taxon>
        <taxon>Sar</taxon>
        <taxon>Rhizaria</taxon>
        <taxon>Endomyxa</taxon>
        <taxon>Ascetosporea</taxon>
        <taxon>Haplosporida</taxon>
        <taxon>Bonamia</taxon>
    </lineage>
</organism>
<feature type="non-terminal residue" evidence="2">
    <location>
        <position position="1"/>
    </location>
</feature>
<dbReference type="Proteomes" id="UP001439008">
    <property type="component" value="Unassembled WGS sequence"/>
</dbReference>
<dbReference type="CDD" id="cd00143">
    <property type="entry name" value="PP2Cc"/>
    <property type="match status" value="1"/>
</dbReference>
<feature type="domain" description="PPM-type phosphatase" evidence="1">
    <location>
        <begin position="1"/>
        <end position="254"/>
    </location>
</feature>
<dbReference type="PANTHER" id="PTHR13832:SF792">
    <property type="entry name" value="GM14286P"/>
    <property type="match status" value="1"/>
</dbReference>
<sequence length="287" mass="32151">FPLLCYHKSNSIDTPLVGKESFLFADDCFLTNAISRNDTDAAKAGACAVVAHVKDDKLRVANAGDCRLVLAEKNEEGVLEAIEMSHVDQIGESEIERERLLSNHPREKGLLKRNRIHGRMEPTRGFGDGEYKRSVFNDDPDNWKPPYSTAEPHISERQLSERSEFAILASDGIFDELSAEQAVQCVSTFLERRESGEESLRNASAALVETAFSRAAERNNGRLENGENIDKMLKISGKERRYLHDDMTALIIFFEKEYNVKSKFSGNGQNNTEAPKIVQSLVGLLEK</sequence>
<dbReference type="GO" id="GO:0004741">
    <property type="term" value="F:[pyruvate dehydrogenase (acetyl-transferring)]-phosphatase activity"/>
    <property type="evidence" value="ECO:0007669"/>
    <property type="project" value="UniProtKB-EC"/>
</dbReference>
<proteinExistence type="predicted"/>
<dbReference type="SMART" id="SM00332">
    <property type="entry name" value="PP2Cc"/>
    <property type="match status" value="1"/>
</dbReference>
<keyword evidence="2" id="KW-0378">Hydrolase</keyword>
<name>A0ABV2AJL1_9EUKA</name>
<protein>
    <submittedName>
        <fullName evidence="2">[Pyruvate dehydrogenase [acetyl-transferring]]-phosphatase 1, mitochondrial</fullName>
        <ecNumber evidence="2">3.1.3.43</ecNumber>
    </submittedName>
</protein>
<dbReference type="PROSITE" id="PS51746">
    <property type="entry name" value="PPM_2"/>
    <property type="match status" value="1"/>
</dbReference>
<evidence type="ECO:0000313" key="3">
    <source>
        <dbReference type="Proteomes" id="UP001439008"/>
    </source>
</evidence>
<dbReference type="InterPro" id="IPR001932">
    <property type="entry name" value="PPM-type_phosphatase-like_dom"/>
</dbReference>
<dbReference type="InterPro" id="IPR015655">
    <property type="entry name" value="PP2C"/>
</dbReference>